<sequence length="75" mass="8764">MKVYVVEIDNIMGLNEHRVFNREREAIQFLIDRTGRPFNLGRVDKVIELNTINCAAQEVEITVFRNELSLTKKKS</sequence>
<protein>
    <submittedName>
        <fullName evidence="1">Uncharacterized protein</fullName>
    </submittedName>
</protein>
<accession>A0ABS2P6V5</accession>
<name>A0ABS2P6V5_9BACL</name>
<keyword evidence="2" id="KW-1185">Reference proteome</keyword>
<reference evidence="1 2" key="1">
    <citation type="submission" date="2021-01" db="EMBL/GenBank/DDBJ databases">
        <title>Genomic Encyclopedia of Type Strains, Phase IV (KMG-IV): sequencing the most valuable type-strain genomes for metagenomic binning, comparative biology and taxonomic classification.</title>
        <authorList>
            <person name="Goeker M."/>
        </authorList>
    </citation>
    <scope>NUCLEOTIDE SEQUENCE [LARGE SCALE GENOMIC DNA]</scope>
    <source>
        <strain evidence="1 2">DSM 25540</strain>
    </source>
</reference>
<dbReference type="EMBL" id="JAFBEC010000001">
    <property type="protein sequence ID" value="MBM7631129.1"/>
    <property type="molecule type" value="Genomic_DNA"/>
</dbReference>
<dbReference type="Proteomes" id="UP000741863">
    <property type="component" value="Unassembled WGS sequence"/>
</dbReference>
<evidence type="ECO:0000313" key="1">
    <source>
        <dbReference type="EMBL" id="MBM7631129.1"/>
    </source>
</evidence>
<dbReference type="RefSeq" id="WP_204695319.1">
    <property type="nucleotide sequence ID" value="NZ_JAFBEC010000001.1"/>
</dbReference>
<evidence type="ECO:0000313" key="2">
    <source>
        <dbReference type="Proteomes" id="UP000741863"/>
    </source>
</evidence>
<gene>
    <name evidence="1" type="ORF">JOD17_000220</name>
</gene>
<proteinExistence type="predicted"/>
<organism evidence="1 2">
    <name type="scientific">Geomicrobium sediminis</name>
    <dbReference type="NCBI Taxonomy" id="1347788"/>
    <lineage>
        <taxon>Bacteria</taxon>
        <taxon>Bacillati</taxon>
        <taxon>Bacillota</taxon>
        <taxon>Bacilli</taxon>
        <taxon>Bacillales</taxon>
        <taxon>Geomicrobium</taxon>
    </lineage>
</organism>
<comment type="caution">
    <text evidence="1">The sequence shown here is derived from an EMBL/GenBank/DDBJ whole genome shotgun (WGS) entry which is preliminary data.</text>
</comment>